<gene>
    <name evidence="3" type="ORF">CEXT_437521</name>
</gene>
<keyword evidence="2" id="KW-0472">Membrane</keyword>
<keyword evidence="4" id="KW-1185">Reference proteome</keyword>
<dbReference type="Proteomes" id="UP001054945">
    <property type="component" value="Unassembled WGS sequence"/>
</dbReference>
<feature type="region of interest" description="Disordered" evidence="1">
    <location>
        <begin position="1"/>
        <end position="24"/>
    </location>
</feature>
<comment type="caution">
    <text evidence="3">The sequence shown here is derived from an EMBL/GenBank/DDBJ whole genome shotgun (WGS) entry which is preliminary data.</text>
</comment>
<feature type="transmembrane region" description="Helical" evidence="2">
    <location>
        <begin position="50"/>
        <end position="70"/>
    </location>
</feature>
<dbReference type="EMBL" id="BPLR01008371">
    <property type="protein sequence ID" value="GIY24248.1"/>
    <property type="molecule type" value="Genomic_DNA"/>
</dbReference>
<name>A0AAV4RPR6_CAEEX</name>
<accession>A0AAV4RPR6</accession>
<evidence type="ECO:0000313" key="3">
    <source>
        <dbReference type="EMBL" id="GIY24248.1"/>
    </source>
</evidence>
<keyword evidence="2" id="KW-1133">Transmembrane helix</keyword>
<evidence type="ECO:0000256" key="1">
    <source>
        <dbReference type="SAM" id="MobiDB-lite"/>
    </source>
</evidence>
<evidence type="ECO:0000313" key="4">
    <source>
        <dbReference type="Proteomes" id="UP001054945"/>
    </source>
</evidence>
<keyword evidence="2" id="KW-0812">Transmembrane</keyword>
<protein>
    <submittedName>
        <fullName evidence="3">Uncharacterized protein</fullName>
    </submittedName>
</protein>
<proteinExistence type="predicted"/>
<organism evidence="3 4">
    <name type="scientific">Caerostris extrusa</name>
    <name type="common">Bark spider</name>
    <name type="synonym">Caerostris bankana</name>
    <dbReference type="NCBI Taxonomy" id="172846"/>
    <lineage>
        <taxon>Eukaryota</taxon>
        <taxon>Metazoa</taxon>
        <taxon>Ecdysozoa</taxon>
        <taxon>Arthropoda</taxon>
        <taxon>Chelicerata</taxon>
        <taxon>Arachnida</taxon>
        <taxon>Araneae</taxon>
        <taxon>Araneomorphae</taxon>
        <taxon>Entelegynae</taxon>
        <taxon>Araneoidea</taxon>
        <taxon>Araneidae</taxon>
        <taxon>Caerostris</taxon>
    </lineage>
</organism>
<reference evidence="3 4" key="1">
    <citation type="submission" date="2021-06" db="EMBL/GenBank/DDBJ databases">
        <title>Caerostris extrusa draft genome.</title>
        <authorList>
            <person name="Kono N."/>
            <person name="Arakawa K."/>
        </authorList>
    </citation>
    <scope>NUCLEOTIDE SEQUENCE [LARGE SCALE GENOMIC DNA]</scope>
</reference>
<dbReference type="AlphaFoldDB" id="A0AAV4RPR6"/>
<sequence>MQNSRKSTEAPGSNHSEISMGGSNRLRNLSAISNEMEENKSTAPLQKLRCIDKASIAVLMLLCLVWFRVIQRL</sequence>
<evidence type="ECO:0000256" key="2">
    <source>
        <dbReference type="SAM" id="Phobius"/>
    </source>
</evidence>